<proteinExistence type="predicted"/>
<protein>
    <submittedName>
        <fullName evidence="1">Uncharacterized protein</fullName>
    </submittedName>
</protein>
<evidence type="ECO:0000313" key="2">
    <source>
        <dbReference type="Proteomes" id="UP000305768"/>
    </source>
</evidence>
<sequence length="60" mass="7213">MLENWLNTKQGQVFHYMMERIEYALGLLGNVYLIVKIRNRLATRWSVMDIFVLLEKVLKL</sequence>
<dbReference type="AlphaFoldDB" id="A0A4T2H641"/>
<accession>A0A4T2H641</accession>
<organism evidence="1 2">
    <name type="scientific">Streptococcus suis</name>
    <dbReference type="NCBI Taxonomy" id="1307"/>
    <lineage>
        <taxon>Bacteria</taxon>
        <taxon>Bacillati</taxon>
        <taxon>Bacillota</taxon>
        <taxon>Bacilli</taxon>
        <taxon>Lactobacillales</taxon>
        <taxon>Streptococcaceae</taxon>
        <taxon>Streptococcus</taxon>
    </lineage>
</organism>
<name>A0A4T2H641_STRSU</name>
<gene>
    <name evidence="1" type="ORF">FAJ34_10235</name>
</gene>
<dbReference type="RefSeq" id="WP_105118963.1">
    <property type="nucleotide sequence ID" value="NZ_JAIMEB010000001.1"/>
</dbReference>
<reference evidence="1 2" key="1">
    <citation type="submission" date="2019-04" db="EMBL/GenBank/DDBJ databases">
        <title>Genome analysis of Streptococcus suis strain WUSS425.</title>
        <authorList>
            <person name="Chen H."/>
            <person name="Gao X."/>
            <person name="Wu Z."/>
        </authorList>
    </citation>
    <scope>NUCLEOTIDE SEQUENCE [LARGE SCALE GENOMIC DNA]</scope>
    <source>
        <strain evidence="1 2">WUSS425</strain>
    </source>
</reference>
<evidence type="ECO:0000313" key="1">
    <source>
        <dbReference type="EMBL" id="TII05771.1"/>
    </source>
</evidence>
<dbReference type="EMBL" id="SSXP01000018">
    <property type="protein sequence ID" value="TII05771.1"/>
    <property type="molecule type" value="Genomic_DNA"/>
</dbReference>
<dbReference type="Proteomes" id="UP000305768">
    <property type="component" value="Unassembled WGS sequence"/>
</dbReference>
<comment type="caution">
    <text evidence="1">The sequence shown here is derived from an EMBL/GenBank/DDBJ whole genome shotgun (WGS) entry which is preliminary data.</text>
</comment>